<dbReference type="PANTHER" id="PTHR17616">
    <property type="entry name" value="YES-ASSOCIATED PROTEIN YAP1 FAMILY MEMBER"/>
    <property type="match status" value="1"/>
</dbReference>
<dbReference type="SMART" id="SM00456">
    <property type="entry name" value="WW"/>
    <property type="match status" value="2"/>
</dbReference>
<dbReference type="GO" id="GO:0005737">
    <property type="term" value="C:cytoplasm"/>
    <property type="evidence" value="ECO:0007669"/>
    <property type="project" value="UniProtKB-SubCell"/>
</dbReference>
<comment type="similarity">
    <text evidence="8">Belongs to the YAP1 family.</text>
</comment>
<evidence type="ECO:0000256" key="6">
    <source>
        <dbReference type="ARBA" id="ARBA00023163"/>
    </source>
</evidence>
<evidence type="ECO:0000313" key="11">
    <source>
        <dbReference type="EMBL" id="KAK6167114.1"/>
    </source>
</evidence>
<keyword evidence="7" id="KW-0539">Nucleus</keyword>
<evidence type="ECO:0000256" key="3">
    <source>
        <dbReference type="ARBA" id="ARBA00022490"/>
    </source>
</evidence>
<dbReference type="PANTHER" id="PTHR17616:SF8">
    <property type="entry name" value="TRANSCRIPTIONAL COACTIVATOR YORKIE"/>
    <property type="match status" value="1"/>
</dbReference>
<keyword evidence="6" id="KW-0804">Transcription</keyword>
<dbReference type="InterPro" id="IPR053819">
    <property type="entry name" value="TEADIR3_omega_loop"/>
</dbReference>
<evidence type="ECO:0000313" key="12">
    <source>
        <dbReference type="Proteomes" id="UP001347796"/>
    </source>
</evidence>
<feature type="compositionally biased region" description="Polar residues" evidence="9">
    <location>
        <begin position="150"/>
        <end position="169"/>
    </location>
</feature>
<dbReference type="SUPFAM" id="SSF51045">
    <property type="entry name" value="WW domain"/>
    <property type="match status" value="2"/>
</dbReference>
<evidence type="ECO:0000256" key="9">
    <source>
        <dbReference type="SAM" id="MobiDB-lite"/>
    </source>
</evidence>
<dbReference type="Pfam" id="PF00397">
    <property type="entry name" value="WW"/>
    <property type="match status" value="2"/>
</dbReference>
<feature type="domain" description="WW" evidence="10">
    <location>
        <begin position="205"/>
        <end position="238"/>
    </location>
</feature>
<keyword evidence="12" id="KW-1185">Reference proteome</keyword>
<feature type="domain" description="WW" evidence="10">
    <location>
        <begin position="127"/>
        <end position="160"/>
    </location>
</feature>
<reference evidence="11 12" key="1">
    <citation type="submission" date="2024-01" db="EMBL/GenBank/DDBJ databases">
        <title>The genome of the rayed Mediterranean limpet Patella caerulea (Linnaeus, 1758).</title>
        <authorList>
            <person name="Anh-Thu Weber A."/>
            <person name="Halstead-Nussloch G."/>
        </authorList>
    </citation>
    <scope>NUCLEOTIDE SEQUENCE [LARGE SCALE GENOMIC DNA]</scope>
    <source>
        <strain evidence="11">AATW-2023a</strain>
        <tissue evidence="11">Whole specimen</tissue>
    </source>
</reference>
<feature type="compositionally biased region" description="Low complexity" evidence="9">
    <location>
        <begin position="170"/>
        <end position="198"/>
    </location>
</feature>
<dbReference type="GO" id="GO:0003713">
    <property type="term" value="F:transcription coactivator activity"/>
    <property type="evidence" value="ECO:0007669"/>
    <property type="project" value="TreeGrafter"/>
</dbReference>
<dbReference type="PROSITE" id="PS01159">
    <property type="entry name" value="WW_DOMAIN_1"/>
    <property type="match status" value="2"/>
</dbReference>
<feature type="compositionally biased region" description="Low complexity" evidence="9">
    <location>
        <begin position="75"/>
        <end position="84"/>
    </location>
</feature>
<dbReference type="Gene3D" id="2.20.70.10">
    <property type="match status" value="2"/>
</dbReference>
<evidence type="ECO:0000256" key="5">
    <source>
        <dbReference type="ARBA" id="ARBA00023159"/>
    </source>
</evidence>
<feature type="region of interest" description="Disordered" evidence="9">
    <location>
        <begin position="340"/>
        <end position="375"/>
    </location>
</feature>
<dbReference type="GO" id="GO:0005634">
    <property type="term" value="C:nucleus"/>
    <property type="evidence" value="ECO:0007669"/>
    <property type="project" value="UniProtKB-SubCell"/>
</dbReference>
<protein>
    <recommendedName>
        <fullName evidence="10">WW domain-containing protein</fullName>
    </recommendedName>
</protein>
<feature type="compositionally biased region" description="Polar residues" evidence="9">
    <location>
        <begin position="93"/>
        <end position="107"/>
    </location>
</feature>
<dbReference type="InterPro" id="IPR001202">
    <property type="entry name" value="WW_dom"/>
</dbReference>
<keyword evidence="3" id="KW-0963">Cytoplasm</keyword>
<proteinExistence type="inferred from homology"/>
<dbReference type="GO" id="GO:0045944">
    <property type="term" value="P:positive regulation of transcription by RNA polymerase II"/>
    <property type="evidence" value="ECO:0007669"/>
    <property type="project" value="TreeGrafter"/>
</dbReference>
<keyword evidence="4" id="KW-0805">Transcription regulation</keyword>
<sequence>MSQDRSERKGSQIVHVRENSDSDLEALFSYAINPTSDTNKSIPLRMRNLPASFFQPPEPHLQTGKEGSAESTGYSPSNTTSTPNFSIAHTRVRSSPASLSQTQTLSTAPPPPCSQHVRQHSYDLAEEPLPPGWSIGVTVVGQRYFLNHETQTTTWQDPRKTQSTTNLLNPQQQQPAPAQQHAMQQQQAASSSSNQPPQIINVDKIPLPPGWERAFTNEGECYYIHHVERTTSWFHPSVPAHLQRPTMRLQQTVQQQQQQQPMQVNSPASSPNVAQCQVNNADRHRQLQLQQLKIERERLKKREEELARQELMLRTGNIQPNDTGGDIVISQASEMTSVTDPFLSQSGTSDHTRQESSDSGLGGMGTSYSLSRTPDDFLGNMEEMDSQDGGPKMQGQSEFGNMDISNVGSGDGGDSNMESEDLVPSLNEAISNDLLKDVENVLQSNKMDNLLTWL</sequence>
<dbReference type="InterPro" id="IPR036020">
    <property type="entry name" value="WW_dom_sf"/>
</dbReference>
<gene>
    <name evidence="11" type="ORF">SNE40_021215</name>
</gene>
<evidence type="ECO:0000256" key="8">
    <source>
        <dbReference type="ARBA" id="ARBA00038057"/>
    </source>
</evidence>
<comment type="caution">
    <text evidence="11">The sequence shown here is derived from an EMBL/GenBank/DDBJ whole genome shotgun (WGS) entry which is preliminary data.</text>
</comment>
<dbReference type="PROSITE" id="PS50020">
    <property type="entry name" value="WW_DOMAIN_2"/>
    <property type="match status" value="2"/>
</dbReference>
<dbReference type="Proteomes" id="UP001347796">
    <property type="component" value="Unassembled WGS sequence"/>
</dbReference>
<evidence type="ECO:0000256" key="1">
    <source>
        <dbReference type="ARBA" id="ARBA00004123"/>
    </source>
</evidence>
<evidence type="ECO:0000256" key="2">
    <source>
        <dbReference type="ARBA" id="ARBA00004496"/>
    </source>
</evidence>
<keyword evidence="5" id="KW-0010">Activator</keyword>
<organism evidence="11 12">
    <name type="scientific">Patella caerulea</name>
    <name type="common">Rayed Mediterranean limpet</name>
    <dbReference type="NCBI Taxonomy" id="87958"/>
    <lineage>
        <taxon>Eukaryota</taxon>
        <taxon>Metazoa</taxon>
        <taxon>Spiralia</taxon>
        <taxon>Lophotrochozoa</taxon>
        <taxon>Mollusca</taxon>
        <taxon>Gastropoda</taxon>
        <taxon>Patellogastropoda</taxon>
        <taxon>Patelloidea</taxon>
        <taxon>Patellidae</taxon>
        <taxon>Patella</taxon>
    </lineage>
</organism>
<dbReference type="CDD" id="cd00201">
    <property type="entry name" value="WW"/>
    <property type="match status" value="2"/>
</dbReference>
<dbReference type="Gene3D" id="6.20.430.10">
    <property type="match status" value="1"/>
</dbReference>
<evidence type="ECO:0000259" key="10">
    <source>
        <dbReference type="PROSITE" id="PS50020"/>
    </source>
</evidence>
<dbReference type="Pfam" id="PF15238">
    <property type="entry name" value="TEADIR3"/>
    <property type="match status" value="1"/>
</dbReference>
<accession>A0AAN8GIE9</accession>
<dbReference type="InterPro" id="IPR051583">
    <property type="entry name" value="YAP1"/>
</dbReference>
<feature type="region of interest" description="Disordered" evidence="9">
    <location>
        <begin position="33"/>
        <end position="120"/>
    </location>
</feature>
<dbReference type="AlphaFoldDB" id="A0AAN8GIE9"/>
<dbReference type="GO" id="GO:0035329">
    <property type="term" value="P:hippo signaling"/>
    <property type="evidence" value="ECO:0007669"/>
    <property type="project" value="TreeGrafter"/>
</dbReference>
<evidence type="ECO:0000256" key="4">
    <source>
        <dbReference type="ARBA" id="ARBA00023015"/>
    </source>
</evidence>
<dbReference type="EMBL" id="JAZGQO010000018">
    <property type="protein sequence ID" value="KAK6167114.1"/>
    <property type="molecule type" value="Genomic_DNA"/>
</dbReference>
<feature type="region of interest" description="Disordered" evidence="9">
    <location>
        <begin position="1"/>
        <end position="20"/>
    </location>
</feature>
<evidence type="ECO:0000256" key="7">
    <source>
        <dbReference type="ARBA" id="ARBA00023242"/>
    </source>
</evidence>
<feature type="compositionally biased region" description="Polar residues" evidence="9">
    <location>
        <begin position="340"/>
        <end position="349"/>
    </location>
</feature>
<comment type="subcellular location">
    <subcellularLocation>
        <location evidence="2">Cytoplasm</location>
    </subcellularLocation>
    <subcellularLocation>
        <location evidence="1">Nucleus</location>
    </subcellularLocation>
</comment>
<name>A0AAN8GIE9_PATCE</name>
<feature type="region of interest" description="Disordered" evidence="9">
    <location>
        <begin position="150"/>
        <end position="205"/>
    </location>
</feature>